<dbReference type="AlphaFoldDB" id="A0A1V4DDT6"/>
<evidence type="ECO:0000313" key="2">
    <source>
        <dbReference type="EMBL" id="OPF86698.1"/>
    </source>
</evidence>
<accession>A0A1V4DDT6</accession>
<gene>
    <name evidence="2" type="ORF">BW731_00055</name>
</gene>
<feature type="transmembrane region" description="Helical" evidence="1">
    <location>
        <begin position="35"/>
        <end position="53"/>
    </location>
</feature>
<comment type="caution">
    <text evidence="2">The sequence shown here is derived from an EMBL/GenBank/DDBJ whole genome shotgun (WGS) entry which is preliminary data.</text>
</comment>
<keyword evidence="1" id="KW-1133">Transmembrane helix</keyword>
<dbReference type="RefSeq" id="WP_079344626.1">
    <property type="nucleotide sequence ID" value="NZ_MVAB01000001.1"/>
</dbReference>
<organism evidence="2 3">
    <name type="scientific">Vagococcus martis</name>
    <dbReference type="NCBI Taxonomy" id="1768210"/>
    <lineage>
        <taxon>Bacteria</taxon>
        <taxon>Bacillati</taxon>
        <taxon>Bacillota</taxon>
        <taxon>Bacilli</taxon>
        <taxon>Lactobacillales</taxon>
        <taxon>Enterococcaceae</taxon>
        <taxon>Vagococcus</taxon>
    </lineage>
</organism>
<evidence type="ECO:0000313" key="3">
    <source>
        <dbReference type="Proteomes" id="UP000189970"/>
    </source>
</evidence>
<dbReference type="EMBL" id="MVAB01000001">
    <property type="protein sequence ID" value="OPF86698.1"/>
    <property type="molecule type" value="Genomic_DNA"/>
</dbReference>
<keyword evidence="1" id="KW-0812">Transmembrane</keyword>
<evidence type="ECO:0000256" key="1">
    <source>
        <dbReference type="SAM" id="Phobius"/>
    </source>
</evidence>
<feature type="transmembrane region" description="Helical" evidence="1">
    <location>
        <begin position="12"/>
        <end position="29"/>
    </location>
</feature>
<protein>
    <submittedName>
        <fullName evidence="2">Uncharacterized protein</fullName>
    </submittedName>
</protein>
<reference evidence="2 3" key="1">
    <citation type="submission" date="2017-02" db="EMBL/GenBank/DDBJ databases">
        <title>Vagococcus cremeus sp. nov., isolated from the small intestine of a marten, Martes flavigula.</title>
        <authorList>
            <person name="Tak E.J."/>
            <person name="Bae J.-W."/>
        </authorList>
    </citation>
    <scope>NUCLEOTIDE SEQUENCE [LARGE SCALE GENOMIC DNA]</scope>
    <source>
        <strain evidence="2 3">D7T301</strain>
    </source>
</reference>
<name>A0A1V4DDT6_9ENTE</name>
<sequence length="73" mass="8564">MLLKRINCYIKLFQGVMFFSFVTFIISIYQVAVWGIVGSLLFFCSALFFKCTYERIYKELSDAIKNISDDKLI</sequence>
<proteinExistence type="predicted"/>
<keyword evidence="3" id="KW-1185">Reference proteome</keyword>
<dbReference type="Proteomes" id="UP000189970">
    <property type="component" value="Unassembled WGS sequence"/>
</dbReference>
<keyword evidence="1" id="KW-0472">Membrane</keyword>